<dbReference type="GO" id="GO:0016887">
    <property type="term" value="F:ATP hydrolysis activity"/>
    <property type="evidence" value="ECO:0007669"/>
    <property type="project" value="UniProtKB-UniRule"/>
</dbReference>
<dbReference type="Gene3D" id="3.30.420.40">
    <property type="match status" value="2"/>
</dbReference>
<sequence>MALLHIAEPGMATLPHAHRLAVGIDLGTTHSLVATVRSGVADTLADATGQHLLPSIVHYQAEATPEVGWAAKQHALSDPLNTIASIKRLMGRSAQELQTLSGQLPYQILDREAKVARIQTQAGAVTAVEVAAEILRVLKLRAEASLGGELAGAVITVPAYFDDAQRQATRDAAKLAGLPIYRLLNEPTAAALAYGLDRQDTASADGKVIAVYDLGGGTFDISILRLHQGVFEVLATGGDSALGGDDFDHLIAEWLLQQAGLVATEDAQILRQALVTAREAKEALSRTAAIAVQLGTWQGELTRMQFNDLIAPLVKKTLIACRRALRDAGLEKTQIQEVVMVGGSTRVLVVREQVGAFFERQPLVELDPDRVVALGAALQANILAGNKPEADMLLLDVLPLSLGLETMGGLVEKVIQRNTTIPVARAQEFTTFKDGQTAMSIHVLQGERETVDACRSLARFSLRGIPPMVAGAARIRVTFQVDADGLLSVSAREESTGVSAQIEVKPSYGLSDHEIETMLRDSMQYARVDMEARRLREQQVDADRVLEALDSALQADGEQLLTPAEYQQLLMKRAELVTARASEQVEAIHQAIQALEQAAEAYVARRMNASVRAAMAGHKLDEFSAETGFKRPCQN</sequence>
<evidence type="ECO:0000256" key="7">
    <source>
        <dbReference type="SAM" id="Coils"/>
    </source>
</evidence>
<gene>
    <name evidence="5" type="primary">hscA</name>
    <name evidence="8" type="ORF">SAMN02745130_03860</name>
</gene>
<dbReference type="SUPFAM" id="SSF53067">
    <property type="entry name" value="Actin-like ATPase domain"/>
    <property type="match status" value="2"/>
</dbReference>
<evidence type="ECO:0000256" key="3">
    <source>
        <dbReference type="ARBA" id="ARBA00022840"/>
    </source>
</evidence>
<dbReference type="InterPro" id="IPR010236">
    <property type="entry name" value="ISC_FeS_clus_asmbl_HscA"/>
</dbReference>
<organism evidence="8 9">
    <name type="scientific">Thiothrix eikelboomii</name>
    <dbReference type="NCBI Taxonomy" id="92487"/>
    <lineage>
        <taxon>Bacteria</taxon>
        <taxon>Pseudomonadati</taxon>
        <taxon>Pseudomonadota</taxon>
        <taxon>Gammaproteobacteria</taxon>
        <taxon>Thiotrichales</taxon>
        <taxon>Thiotrichaceae</taxon>
        <taxon>Thiothrix</taxon>
    </lineage>
</organism>
<dbReference type="PANTHER" id="PTHR19375">
    <property type="entry name" value="HEAT SHOCK PROTEIN 70KDA"/>
    <property type="match status" value="1"/>
</dbReference>
<dbReference type="Proteomes" id="UP000190460">
    <property type="component" value="Unassembled WGS sequence"/>
</dbReference>
<dbReference type="STRING" id="92487.SAMN02745130_03860"/>
<dbReference type="Gene3D" id="3.90.640.10">
    <property type="entry name" value="Actin, Chain A, domain 4"/>
    <property type="match status" value="1"/>
</dbReference>
<dbReference type="FunFam" id="2.60.34.10:FF:000005">
    <property type="entry name" value="Chaperone protein HscA homolog"/>
    <property type="match status" value="1"/>
</dbReference>
<evidence type="ECO:0000313" key="8">
    <source>
        <dbReference type="EMBL" id="SKA96246.1"/>
    </source>
</evidence>
<dbReference type="InterPro" id="IPR029047">
    <property type="entry name" value="HSP70_peptide-bd_sf"/>
</dbReference>
<reference evidence="9" key="1">
    <citation type="submission" date="2017-02" db="EMBL/GenBank/DDBJ databases">
        <authorList>
            <person name="Varghese N."/>
            <person name="Submissions S."/>
        </authorList>
    </citation>
    <scope>NUCLEOTIDE SEQUENCE [LARGE SCALE GENOMIC DNA]</scope>
    <source>
        <strain evidence="9">ATCC 49788</strain>
    </source>
</reference>
<evidence type="ECO:0000256" key="4">
    <source>
        <dbReference type="ARBA" id="ARBA00023186"/>
    </source>
</evidence>
<dbReference type="PROSITE" id="PS00297">
    <property type="entry name" value="HSP70_1"/>
    <property type="match status" value="1"/>
</dbReference>
<dbReference type="PROSITE" id="PS00329">
    <property type="entry name" value="HSP70_2"/>
    <property type="match status" value="1"/>
</dbReference>
<evidence type="ECO:0000256" key="1">
    <source>
        <dbReference type="ARBA" id="ARBA00007381"/>
    </source>
</evidence>
<dbReference type="InterPro" id="IPR018181">
    <property type="entry name" value="Heat_shock_70_CS"/>
</dbReference>
<dbReference type="PRINTS" id="PR00301">
    <property type="entry name" value="HEATSHOCK70"/>
</dbReference>
<comment type="similarity">
    <text evidence="1 5 6">Belongs to the heat shock protein 70 family.</text>
</comment>
<dbReference type="SUPFAM" id="SSF100934">
    <property type="entry name" value="Heat shock protein 70kD (HSP70), C-terminal subdomain"/>
    <property type="match status" value="1"/>
</dbReference>
<dbReference type="NCBIfam" id="TIGR01991">
    <property type="entry name" value="HscA"/>
    <property type="match status" value="1"/>
</dbReference>
<dbReference type="InterPro" id="IPR042039">
    <property type="entry name" value="HscA_NBD"/>
</dbReference>
<evidence type="ECO:0000256" key="6">
    <source>
        <dbReference type="RuleBase" id="RU003322"/>
    </source>
</evidence>
<dbReference type="GO" id="GO:0016226">
    <property type="term" value="P:iron-sulfur cluster assembly"/>
    <property type="evidence" value="ECO:0007669"/>
    <property type="project" value="InterPro"/>
</dbReference>
<dbReference type="Gene3D" id="1.20.1270.10">
    <property type="match status" value="1"/>
</dbReference>
<dbReference type="GO" id="GO:0140662">
    <property type="term" value="F:ATP-dependent protein folding chaperone"/>
    <property type="evidence" value="ECO:0007669"/>
    <property type="project" value="InterPro"/>
</dbReference>
<evidence type="ECO:0000256" key="5">
    <source>
        <dbReference type="HAMAP-Rule" id="MF_00679"/>
    </source>
</evidence>
<dbReference type="Pfam" id="PF00012">
    <property type="entry name" value="HSP70"/>
    <property type="match status" value="1"/>
</dbReference>
<dbReference type="InterPro" id="IPR013126">
    <property type="entry name" value="Hsp_70_fam"/>
</dbReference>
<dbReference type="SUPFAM" id="SSF100920">
    <property type="entry name" value="Heat shock protein 70kD (HSP70), peptide-binding domain"/>
    <property type="match status" value="1"/>
</dbReference>
<dbReference type="Gene3D" id="2.60.34.10">
    <property type="entry name" value="Substrate Binding Domain Of DNAk, Chain A, domain 1"/>
    <property type="match status" value="1"/>
</dbReference>
<dbReference type="NCBIfam" id="NF003520">
    <property type="entry name" value="PRK05183.1"/>
    <property type="match status" value="1"/>
</dbReference>
<dbReference type="GO" id="GO:0051082">
    <property type="term" value="F:unfolded protein binding"/>
    <property type="evidence" value="ECO:0007669"/>
    <property type="project" value="InterPro"/>
</dbReference>
<dbReference type="InterPro" id="IPR029048">
    <property type="entry name" value="HSP70_C_sf"/>
</dbReference>
<dbReference type="HAMAP" id="MF_00679">
    <property type="entry name" value="HscA"/>
    <property type="match status" value="1"/>
</dbReference>
<evidence type="ECO:0000313" key="9">
    <source>
        <dbReference type="Proteomes" id="UP000190460"/>
    </source>
</evidence>
<dbReference type="OrthoDB" id="9766019at2"/>
<dbReference type="EMBL" id="FUYB01000034">
    <property type="protein sequence ID" value="SKA96246.1"/>
    <property type="molecule type" value="Genomic_DNA"/>
</dbReference>
<dbReference type="AlphaFoldDB" id="A0A1T4Y3C1"/>
<keyword evidence="4 5" id="KW-0143">Chaperone</keyword>
<keyword evidence="7" id="KW-0175">Coiled coil</keyword>
<keyword evidence="2 5" id="KW-0547">Nucleotide-binding</keyword>
<feature type="coiled-coil region" evidence="7">
    <location>
        <begin position="578"/>
        <end position="605"/>
    </location>
</feature>
<dbReference type="CDD" id="cd10236">
    <property type="entry name" value="ASKHA_NBD_HSP70_HscA"/>
    <property type="match status" value="1"/>
</dbReference>
<protein>
    <recommendedName>
        <fullName evidence="5">Chaperone protein HscA homolog</fullName>
    </recommendedName>
</protein>
<evidence type="ECO:0000256" key="2">
    <source>
        <dbReference type="ARBA" id="ARBA00022741"/>
    </source>
</evidence>
<keyword evidence="9" id="KW-1185">Reference proteome</keyword>
<dbReference type="RefSeq" id="WP_078924272.1">
    <property type="nucleotide sequence ID" value="NZ_FUYB01000034.1"/>
</dbReference>
<proteinExistence type="inferred from homology"/>
<name>A0A1T4Y3C1_9GAMM</name>
<accession>A0A1T4Y3C1</accession>
<keyword evidence="3 5" id="KW-0067">ATP-binding</keyword>
<dbReference type="InterPro" id="IPR043129">
    <property type="entry name" value="ATPase_NBD"/>
</dbReference>
<dbReference type="FunFam" id="3.30.420.40:FF:000046">
    <property type="entry name" value="Chaperone protein HscA"/>
    <property type="match status" value="1"/>
</dbReference>
<comment type="function">
    <text evidence="5">Chaperone involved in the maturation of iron-sulfur cluster-containing proteins. Has a low intrinsic ATPase activity which is markedly stimulated by HscB.</text>
</comment>
<dbReference type="GO" id="GO:0005524">
    <property type="term" value="F:ATP binding"/>
    <property type="evidence" value="ECO:0007669"/>
    <property type="project" value="UniProtKB-KW"/>
</dbReference>